<sequence length="333" mass="36046">MANSKTEKKTTSKSASKTATAKPAPAQKPAKAEQPAPVEDKKVAKAQAEPVAKAPVAKATKASSKAPSKSAPKKAVAKTNVKAPKNLKVAKKGANQKGGNAEELEEPGKRYFKCIMINSDDEVLATGRYSGKKPKQAASKACTKLFEDIIEEGRELPENIVFGMHECTRSSKRKKKYFYIGKRIQLEEPEEVEIKKIDPKTGKNMKITYYFNNDVRKLTDIENCAEYPRLFNYDVKEGEEQVGGKVKVVKKAKKATKTATKTASKAKSASKAKTATKSATKTASKAKAPAKASATKKPVVKKEANIKVKKNEKKPAPVAKPAKAASKAKPTKN</sequence>
<organism evidence="2 3">
    <name type="scientific">Yasminevirus sp. GU-2018</name>
    <dbReference type="NCBI Taxonomy" id="2420051"/>
    <lineage>
        <taxon>Viruses</taxon>
        <taxon>Varidnaviria</taxon>
        <taxon>Bamfordvirae</taxon>
        <taxon>Nucleocytoviricota</taxon>
        <taxon>Megaviricetes</taxon>
        <taxon>Imitervirales</taxon>
        <taxon>Mimiviridae</taxon>
        <taxon>Klosneuvirinae</taxon>
        <taxon>Yasminevirus</taxon>
        <taxon>Yasminevirus saudimassiliense</taxon>
    </lineage>
</organism>
<name>A0A5K0UAA4_9VIRU</name>
<evidence type="ECO:0000313" key="3">
    <source>
        <dbReference type="Proteomes" id="UP000594342"/>
    </source>
</evidence>
<keyword evidence="3" id="KW-1185">Reference proteome</keyword>
<protein>
    <recommendedName>
        <fullName evidence="4">Chromosomal protein MC1 domain-containing protein</fullName>
    </recommendedName>
</protein>
<evidence type="ECO:0000313" key="2">
    <source>
        <dbReference type="EMBL" id="VBB18373.1"/>
    </source>
</evidence>
<proteinExistence type="predicted"/>
<feature type="region of interest" description="Disordered" evidence="1">
    <location>
        <begin position="258"/>
        <end position="333"/>
    </location>
</feature>
<gene>
    <name evidence="2" type="ORF">YASMINEVIRUS_836</name>
</gene>
<reference evidence="2 3" key="1">
    <citation type="submission" date="2018-10" db="EMBL/GenBank/DDBJ databases">
        <authorList>
            <consortium name="IHU Genomes"/>
        </authorList>
    </citation>
    <scope>NUCLEOTIDE SEQUENCE [LARGE SCALE GENOMIC DNA]</scope>
    <source>
        <strain evidence="2 3">A1</strain>
    </source>
</reference>
<feature type="compositionally biased region" description="Low complexity" evidence="1">
    <location>
        <begin position="12"/>
        <end position="37"/>
    </location>
</feature>
<feature type="compositionally biased region" description="Low complexity" evidence="1">
    <location>
        <begin position="45"/>
        <end position="70"/>
    </location>
</feature>
<comment type="caution">
    <text evidence="2">The sequence shown here is derived from an EMBL/GenBank/DDBJ whole genome shotgun (WGS) entry which is preliminary data.</text>
</comment>
<dbReference type="InterPro" id="IPR036620">
    <property type="entry name" value="MC1_sf"/>
</dbReference>
<feature type="compositionally biased region" description="Low complexity" evidence="1">
    <location>
        <begin position="258"/>
        <end position="297"/>
    </location>
</feature>
<feature type="compositionally biased region" description="Low complexity" evidence="1">
    <location>
        <begin position="316"/>
        <end position="333"/>
    </location>
</feature>
<evidence type="ECO:0000256" key="1">
    <source>
        <dbReference type="SAM" id="MobiDB-lite"/>
    </source>
</evidence>
<accession>A0A5K0UAA4</accession>
<dbReference type="EMBL" id="UPSH01000001">
    <property type="protein sequence ID" value="VBB18373.1"/>
    <property type="molecule type" value="Genomic_DNA"/>
</dbReference>
<dbReference type="GO" id="GO:0042262">
    <property type="term" value="P:DNA protection"/>
    <property type="evidence" value="ECO:0007669"/>
    <property type="project" value="InterPro"/>
</dbReference>
<feature type="region of interest" description="Disordered" evidence="1">
    <location>
        <begin position="1"/>
        <end position="103"/>
    </location>
</feature>
<evidence type="ECO:0008006" key="4">
    <source>
        <dbReference type="Google" id="ProtNLM"/>
    </source>
</evidence>
<feature type="compositionally biased region" description="Basic and acidic residues" evidence="1">
    <location>
        <begin position="1"/>
        <end position="10"/>
    </location>
</feature>
<dbReference type="Proteomes" id="UP000594342">
    <property type="component" value="Unassembled WGS sequence"/>
</dbReference>
<dbReference type="SUPFAM" id="SSF102875">
    <property type="entry name" value="Chromosomal protein MC1"/>
    <property type="match status" value="1"/>
</dbReference>